<reference evidence="8" key="1">
    <citation type="submission" date="2020-05" db="EMBL/GenBank/DDBJ databases">
        <title>Mycena genomes resolve the evolution of fungal bioluminescence.</title>
        <authorList>
            <person name="Tsai I.J."/>
        </authorList>
    </citation>
    <scope>NUCLEOTIDE SEQUENCE</scope>
    <source>
        <strain evidence="8">171206Taipei</strain>
    </source>
</reference>
<feature type="transmembrane region" description="Helical" evidence="6">
    <location>
        <begin position="441"/>
        <end position="465"/>
    </location>
</feature>
<evidence type="ECO:0000259" key="7">
    <source>
        <dbReference type="PROSITE" id="PS50850"/>
    </source>
</evidence>
<feature type="transmembrane region" description="Helical" evidence="6">
    <location>
        <begin position="342"/>
        <end position="361"/>
    </location>
</feature>
<feature type="transmembrane region" description="Helical" evidence="6">
    <location>
        <begin position="254"/>
        <end position="272"/>
    </location>
</feature>
<feature type="transmembrane region" description="Helical" evidence="6">
    <location>
        <begin position="311"/>
        <end position="330"/>
    </location>
</feature>
<feature type="transmembrane region" description="Helical" evidence="6">
    <location>
        <begin position="222"/>
        <end position="242"/>
    </location>
</feature>
<feature type="transmembrane region" description="Helical" evidence="6">
    <location>
        <begin position="517"/>
        <end position="541"/>
    </location>
</feature>
<feature type="transmembrane region" description="Helical" evidence="6">
    <location>
        <begin position="406"/>
        <end position="429"/>
    </location>
</feature>
<feature type="transmembrane region" description="Helical" evidence="6">
    <location>
        <begin position="186"/>
        <end position="210"/>
    </location>
</feature>
<dbReference type="GeneID" id="59339837"/>
<proteinExistence type="predicted"/>
<evidence type="ECO:0000256" key="4">
    <source>
        <dbReference type="ARBA" id="ARBA00023136"/>
    </source>
</evidence>
<feature type="transmembrane region" description="Helical" evidence="6">
    <location>
        <begin position="486"/>
        <end position="511"/>
    </location>
</feature>
<name>A0A8H6TB09_9AGAR</name>
<feature type="compositionally biased region" description="Polar residues" evidence="5">
    <location>
        <begin position="91"/>
        <end position="102"/>
    </location>
</feature>
<dbReference type="AlphaFoldDB" id="A0A8H6TB09"/>
<keyword evidence="2 6" id="KW-0812">Transmembrane</keyword>
<accession>A0A8H6TB09</accession>
<feature type="compositionally biased region" description="Low complexity" evidence="5">
    <location>
        <begin position="103"/>
        <end position="137"/>
    </location>
</feature>
<comment type="subcellular location">
    <subcellularLocation>
        <location evidence="1">Membrane</location>
        <topology evidence="1">Multi-pass membrane protein</topology>
    </subcellularLocation>
</comment>
<keyword evidence="9" id="KW-1185">Reference proteome</keyword>
<dbReference type="GO" id="GO:0008312">
    <property type="term" value="F:7S RNA binding"/>
    <property type="evidence" value="ECO:0007669"/>
    <property type="project" value="InterPro"/>
</dbReference>
<dbReference type="Proteomes" id="UP000636479">
    <property type="component" value="Unassembled WGS sequence"/>
</dbReference>
<dbReference type="GO" id="GO:0022857">
    <property type="term" value="F:transmembrane transporter activity"/>
    <property type="evidence" value="ECO:0007669"/>
    <property type="project" value="InterPro"/>
</dbReference>
<evidence type="ECO:0000256" key="3">
    <source>
        <dbReference type="ARBA" id="ARBA00022989"/>
    </source>
</evidence>
<dbReference type="InterPro" id="IPR020846">
    <property type="entry name" value="MFS_dom"/>
</dbReference>
<dbReference type="OrthoDB" id="3066029at2759"/>
<feature type="domain" description="Major facilitator superfamily (MFS) profile" evidence="7">
    <location>
        <begin position="187"/>
        <end position="623"/>
    </location>
</feature>
<dbReference type="SUPFAM" id="SSF54762">
    <property type="entry name" value="Signal recognition particle alu RNA binding heterodimer, SRP9/14"/>
    <property type="match status" value="1"/>
</dbReference>
<dbReference type="EMBL" id="JACAZF010000001">
    <property type="protein sequence ID" value="KAF7315208.1"/>
    <property type="molecule type" value="Genomic_DNA"/>
</dbReference>
<evidence type="ECO:0000313" key="8">
    <source>
        <dbReference type="EMBL" id="KAF7315208.1"/>
    </source>
</evidence>
<dbReference type="FunFam" id="3.30.720.10:FF:000008">
    <property type="entry name" value="Unplaced genomic scaffold supercont1.11, whole genome shotgun sequence"/>
    <property type="match status" value="1"/>
</dbReference>
<evidence type="ECO:0000313" key="9">
    <source>
        <dbReference type="Proteomes" id="UP000636479"/>
    </source>
</evidence>
<dbReference type="InterPro" id="IPR009018">
    <property type="entry name" value="Signal_recog_particle_SRP9/14"/>
</dbReference>
<evidence type="ECO:0000256" key="5">
    <source>
        <dbReference type="SAM" id="MobiDB-lite"/>
    </source>
</evidence>
<feature type="region of interest" description="Disordered" evidence="5">
    <location>
        <begin position="91"/>
        <end position="141"/>
    </location>
</feature>
<dbReference type="RefSeq" id="XP_037225231.1">
    <property type="nucleotide sequence ID" value="XM_037357321.1"/>
</dbReference>
<dbReference type="InterPro" id="IPR011701">
    <property type="entry name" value="MFS"/>
</dbReference>
<protein>
    <submittedName>
        <fullName evidence="8">MFS general substrate transporter</fullName>
    </submittedName>
</protein>
<dbReference type="Gene3D" id="1.20.1720.10">
    <property type="entry name" value="Multidrug resistance protein D"/>
    <property type="match status" value="1"/>
</dbReference>
<keyword evidence="4 6" id="KW-0472">Membrane</keyword>
<feature type="transmembrane region" description="Helical" evidence="6">
    <location>
        <begin position="579"/>
        <end position="601"/>
    </location>
</feature>
<dbReference type="GO" id="GO:0005886">
    <property type="term" value="C:plasma membrane"/>
    <property type="evidence" value="ECO:0007669"/>
    <property type="project" value="TreeGrafter"/>
</dbReference>
<dbReference type="PANTHER" id="PTHR23502">
    <property type="entry name" value="MAJOR FACILITATOR SUPERFAMILY"/>
    <property type="match status" value="1"/>
</dbReference>
<evidence type="ECO:0000256" key="1">
    <source>
        <dbReference type="ARBA" id="ARBA00004141"/>
    </source>
</evidence>
<dbReference type="InterPro" id="IPR036259">
    <property type="entry name" value="MFS_trans_sf"/>
</dbReference>
<organism evidence="8 9">
    <name type="scientific">Mycena indigotica</name>
    <dbReference type="NCBI Taxonomy" id="2126181"/>
    <lineage>
        <taxon>Eukaryota</taxon>
        <taxon>Fungi</taxon>
        <taxon>Dikarya</taxon>
        <taxon>Basidiomycota</taxon>
        <taxon>Agaricomycotina</taxon>
        <taxon>Agaricomycetes</taxon>
        <taxon>Agaricomycetidae</taxon>
        <taxon>Agaricales</taxon>
        <taxon>Marasmiineae</taxon>
        <taxon>Mycenaceae</taxon>
        <taxon>Mycena</taxon>
    </lineage>
</organism>
<dbReference type="PROSITE" id="PS50850">
    <property type="entry name" value="MFS"/>
    <property type="match status" value="1"/>
</dbReference>
<evidence type="ECO:0000256" key="2">
    <source>
        <dbReference type="ARBA" id="ARBA00022692"/>
    </source>
</evidence>
<evidence type="ECO:0000256" key="6">
    <source>
        <dbReference type="SAM" id="Phobius"/>
    </source>
</evidence>
<dbReference type="PANTHER" id="PTHR23502:SF64">
    <property type="entry name" value="TRANSPORTER, PUTATIVE (AFU_ORTHOLOGUE AFUA_3G11760)-RELATED"/>
    <property type="match status" value="1"/>
</dbReference>
<sequence length="623" mass="67377">MLPPEKLWCHRRVTHSPRLMYIHAWQEYQDKAEALYAASPNNTRYCVKWRGSDGKLVLKITDNTTCLKFKTSSSVFLNRFEALNLALIQKMQNRRQQPTTTSSETPAADTNTTTSTQQPAAAASGAVPTAAGPASGGVKKKKPKKKKYHFLAETTMSLEDTPLLASAAELAHEAVYSRFTPSRKRIIVSLVSSSAILPMFASGSFIPSIPQIAKDLDTTGEVVSFAVSISIIGAALGAMIFATYSGFYGRRPMYLCGLPFLCFGSLGVALSRTVSQLLVFRFIQAFGTSGGFAVGAGVIGDIYKLTERGTAMGIFFSASLVGNAISPIVGGWGAKYSSWRNVQLGLFVAGLLVYLGMLTQLPETSHPGTLGIEKLDAQQTNSTRRKSRWVWLNPFACMYLLRGPNLLLVTVAGFTVLYTDYALLIPIAYTLGKRYDITNEAIIGALFFPMGVGNILGAPLAGIIADRMVIKWRKLRNGVWVPEDRLRATLWGGATLVPLSIVLSGLITHYIPGPLGLTLNLVCFFFNGLGVDLVLSPSAAYFVDAVHSRSAEIMAATVGLRSFLLSAAISGVLPSLHRFGLVATNTAVGLLAWAGVGLLWLTIRFGGRMRKWVDVGYSTIETT</sequence>
<dbReference type="Gene3D" id="3.30.720.10">
    <property type="entry name" value="Signal recognition particle alu RNA binding heterodimer, srp9/1"/>
    <property type="match status" value="1"/>
</dbReference>
<dbReference type="GO" id="GO:0048500">
    <property type="term" value="C:signal recognition particle"/>
    <property type="evidence" value="ECO:0007669"/>
    <property type="project" value="InterPro"/>
</dbReference>
<comment type="caution">
    <text evidence="8">The sequence shown here is derived from an EMBL/GenBank/DDBJ whole genome shotgun (WGS) entry which is preliminary data.</text>
</comment>
<keyword evidence="3 6" id="KW-1133">Transmembrane helix</keyword>
<dbReference type="GO" id="GO:0006614">
    <property type="term" value="P:SRP-dependent cotranslational protein targeting to membrane"/>
    <property type="evidence" value="ECO:0007669"/>
    <property type="project" value="InterPro"/>
</dbReference>
<dbReference type="InterPro" id="IPR039432">
    <property type="entry name" value="SRP9_dom"/>
</dbReference>
<feature type="transmembrane region" description="Helical" evidence="6">
    <location>
        <begin position="278"/>
        <end position="299"/>
    </location>
</feature>
<dbReference type="Pfam" id="PF07690">
    <property type="entry name" value="MFS_1"/>
    <property type="match status" value="1"/>
</dbReference>
<dbReference type="Pfam" id="PF05486">
    <property type="entry name" value="SRP9-21"/>
    <property type="match status" value="1"/>
</dbReference>
<gene>
    <name evidence="8" type="ORF">MIND_00035200</name>
</gene>
<dbReference type="SUPFAM" id="SSF103473">
    <property type="entry name" value="MFS general substrate transporter"/>
    <property type="match status" value="1"/>
</dbReference>